<dbReference type="PANTHER" id="PTHR23090:SF9">
    <property type="entry name" value="GLUTAMINE-DEPENDENT NAD(+) SYNTHETASE"/>
    <property type="match status" value="1"/>
</dbReference>
<comment type="pathway">
    <text evidence="5">Cofactor biosynthesis; NAD(+) biosynthesis; NAD(+) from deamido-NAD(+) (L-Gln route): step 1/1.</text>
</comment>
<dbReference type="Gene3D" id="3.60.110.10">
    <property type="entry name" value="Carbon-nitrogen hydrolase"/>
    <property type="match status" value="1"/>
</dbReference>
<proteinExistence type="inferred from homology"/>
<dbReference type="SUPFAM" id="SSF56317">
    <property type="entry name" value="Carbon-nitrogen hydrolase"/>
    <property type="match status" value="1"/>
</dbReference>
<comment type="caution">
    <text evidence="8">The sequence shown here is derived from an EMBL/GenBank/DDBJ whole genome shotgun (WGS) entry which is preliminary data.</text>
</comment>
<dbReference type="UniPathway" id="UPA00253">
    <property type="reaction ID" value="UER00334"/>
</dbReference>
<comment type="similarity">
    <text evidence="5">In the C-terminal section; belongs to the NAD synthetase family.</text>
</comment>
<dbReference type="GO" id="GO:0005524">
    <property type="term" value="F:ATP binding"/>
    <property type="evidence" value="ECO:0007669"/>
    <property type="project" value="UniProtKB-UniRule"/>
</dbReference>
<dbReference type="PANTHER" id="PTHR23090">
    <property type="entry name" value="NH 3 /GLUTAMINE-DEPENDENT NAD + SYNTHETASE"/>
    <property type="match status" value="1"/>
</dbReference>
<dbReference type="NCBIfam" id="TIGR00552">
    <property type="entry name" value="nadE"/>
    <property type="match status" value="1"/>
</dbReference>
<evidence type="ECO:0000256" key="1">
    <source>
        <dbReference type="ARBA" id="ARBA00022598"/>
    </source>
</evidence>
<sequence length="607" mass="73360">MYKIAQMQIFPGRPDINQENIIKQIEIAKWEWRDLIVFPEMAVPGYMLGDKWENDRFVIDSYRKNEGIIEATKWKITAIWGNVLPDFSQNRKWEDGRLRKYNAAFVASNWALITNWWSWEAVIKTLMPKYREFDDERYFYSTLKLAQERWEDYRDYLEPYELIIDNVRRKVGVIICEDMWDEDYFAKPTEILKSKWAELIFNLSSSPFWNWKQWKRDKILAEKSKWIELIYANNVWIQNNWKNIFTFDGASCIYKNWEKIAQTKSFKETWITLKSGIENEKEEIEKIFEALVYAIKEYFKLIRKEKVVLWLSGWVDSAVVAALMTLALWKENVITVNMPSRFNSETTKDLAKLQAERLWVKYFTFPIQESVDNTAWEFEKIFGKKIEWLVLENMQARDRWSRVLAWVSAIYNAVFTNNWNKSEIAQGYATLYWDVNWSICPIWDLYKTQVWELARFINTKHPNLILEEIINIIPSAELSENQDVDKWLWDPFNYEYLDKLLYQFVELRKDPVEILEYFRDWVLQEKLNLDNPVEKYFKNTLAFIEDLEKVYRNLNLFFFKRIQAPPIISVSKRAFWYDLREAVLDDYTLTEYTKLKEEILTSPSFWA</sequence>
<dbReference type="InterPro" id="IPR036526">
    <property type="entry name" value="C-N_Hydrolase_sf"/>
</dbReference>
<reference evidence="8" key="1">
    <citation type="journal article" date="2012" name="Science">
        <title>Fermentation, hydrogen, and sulfur metabolism in multiple uncultivated bacterial phyla.</title>
        <authorList>
            <person name="Wrighton K.C."/>
            <person name="Thomas B.C."/>
            <person name="Sharon I."/>
            <person name="Miller C.S."/>
            <person name="Castelle C.J."/>
            <person name="VerBerkmoes N.C."/>
            <person name="Wilkins M.J."/>
            <person name="Hettich R.L."/>
            <person name="Lipton M.S."/>
            <person name="Williams K.H."/>
            <person name="Long P.E."/>
            <person name="Banfield J.F."/>
        </authorList>
    </citation>
    <scope>NUCLEOTIDE SEQUENCE [LARGE SCALE GENOMIC DNA]</scope>
</reference>
<keyword evidence="1 5" id="KW-0436">Ligase</keyword>
<keyword evidence="2 5" id="KW-0547">Nucleotide-binding</keyword>
<evidence type="ECO:0000256" key="6">
    <source>
        <dbReference type="RuleBase" id="RU003811"/>
    </source>
</evidence>
<evidence type="ECO:0000256" key="2">
    <source>
        <dbReference type="ARBA" id="ARBA00022741"/>
    </source>
</evidence>
<feature type="domain" description="NAD/GMP synthase" evidence="7">
    <location>
        <begin position="288"/>
        <end position="516"/>
    </location>
</feature>
<evidence type="ECO:0000256" key="3">
    <source>
        <dbReference type="ARBA" id="ARBA00022840"/>
    </source>
</evidence>
<dbReference type="GO" id="GO:0003952">
    <property type="term" value="F:NAD+ synthase (glutamine-hydrolyzing) activity"/>
    <property type="evidence" value="ECO:0007669"/>
    <property type="project" value="UniProtKB-UniRule"/>
</dbReference>
<dbReference type="Gene3D" id="3.40.50.620">
    <property type="entry name" value="HUPs"/>
    <property type="match status" value="1"/>
</dbReference>
<comment type="catalytic activity">
    <reaction evidence="5">
        <text>deamido-NAD(+) + L-glutamine + ATP + H2O = L-glutamate + AMP + diphosphate + NAD(+) + H(+)</text>
        <dbReference type="Rhea" id="RHEA:24384"/>
        <dbReference type="ChEBI" id="CHEBI:15377"/>
        <dbReference type="ChEBI" id="CHEBI:15378"/>
        <dbReference type="ChEBI" id="CHEBI:29985"/>
        <dbReference type="ChEBI" id="CHEBI:30616"/>
        <dbReference type="ChEBI" id="CHEBI:33019"/>
        <dbReference type="ChEBI" id="CHEBI:57540"/>
        <dbReference type="ChEBI" id="CHEBI:58359"/>
        <dbReference type="ChEBI" id="CHEBI:58437"/>
        <dbReference type="ChEBI" id="CHEBI:456215"/>
        <dbReference type="EC" id="6.3.5.1"/>
    </reaction>
</comment>
<keyword evidence="4 5" id="KW-0520">NAD</keyword>
<evidence type="ECO:0000259" key="7">
    <source>
        <dbReference type="Pfam" id="PF02540"/>
    </source>
</evidence>
<dbReference type="PIRSF" id="PIRSF006630">
    <property type="entry name" value="NADS_GAT"/>
    <property type="match status" value="1"/>
</dbReference>
<dbReference type="GO" id="GO:0005737">
    <property type="term" value="C:cytoplasm"/>
    <property type="evidence" value="ECO:0007669"/>
    <property type="project" value="InterPro"/>
</dbReference>
<dbReference type="InterPro" id="IPR014445">
    <property type="entry name" value="Gln-dep_NAD_synthase"/>
</dbReference>
<keyword evidence="3 5" id="KW-0067">ATP-binding</keyword>
<evidence type="ECO:0000256" key="5">
    <source>
        <dbReference type="PIRNR" id="PIRNR006630"/>
    </source>
</evidence>
<organism evidence="8">
    <name type="scientific">uncultured bacterium</name>
    <name type="common">gcode 4</name>
    <dbReference type="NCBI Taxonomy" id="1234023"/>
    <lineage>
        <taxon>Bacteria</taxon>
        <taxon>environmental samples</taxon>
    </lineage>
</organism>
<protein>
    <recommendedName>
        <fullName evidence="5">Glutamine-dependent NAD(+) synthetase</fullName>
        <ecNumber evidence="5">6.3.5.1</ecNumber>
    </recommendedName>
    <alternativeName>
        <fullName evidence="5">NAD(+) synthase [glutamine-hydrolyzing]</fullName>
    </alternativeName>
</protein>
<dbReference type="GO" id="GO:0009435">
    <property type="term" value="P:NAD+ biosynthetic process"/>
    <property type="evidence" value="ECO:0007669"/>
    <property type="project" value="UniProtKB-UniRule"/>
</dbReference>
<evidence type="ECO:0000256" key="4">
    <source>
        <dbReference type="ARBA" id="ARBA00023027"/>
    </source>
</evidence>
<comment type="similarity">
    <text evidence="6">Belongs to the NAD synthetase family.</text>
</comment>
<dbReference type="EMBL" id="AMFJ01021615">
    <property type="protein sequence ID" value="EKD66603.1"/>
    <property type="molecule type" value="Genomic_DNA"/>
</dbReference>
<accession>K2BCW6</accession>
<dbReference type="EC" id="6.3.5.1" evidence="5"/>
<gene>
    <name evidence="8" type="ORF">ACD_49C00029G0031</name>
</gene>
<dbReference type="Pfam" id="PF02540">
    <property type="entry name" value="NAD_synthase"/>
    <property type="match status" value="1"/>
</dbReference>
<dbReference type="CDD" id="cd00553">
    <property type="entry name" value="NAD_synthase"/>
    <property type="match status" value="1"/>
</dbReference>
<dbReference type="SUPFAM" id="SSF52402">
    <property type="entry name" value="Adenine nucleotide alpha hydrolases-like"/>
    <property type="match status" value="1"/>
</dbReference>
<dbReference type="InterPro" id="IPR003694">
    <property type="entry name" value="NAD_synthase"/>
</dbReference>
<evidence type="ECO:0000313" key="8">
    <source>
        <dbReference type="EMBL" id="EKD66603.1"/>
    </source>
</evidence>
<name>K2BCW6_9BACT</name>
<dbReference type="GO" id="GO:0004359">
    <property type="term" value="F:glutaminase activity"/>
    <property type="evidence" value="ECO:0007669"/>
    <property type="project" value="InterPro"/>
</dbReference>
<dbReference type="AlphaFoldDB" id="K2BCW6"/>
<dbReference type="InterPro" id="IPR014729">
    <property type="entry name" value="Rossmann-like_a/b/a_fold"/>
</dbReference>
<dbReference type="InterPro" id="IPR022310">
    <property type="entry name" value="NAD/GMP_synthase"/>
</dbReference>